<dbReference type="Proteomes" id="UP000429552">
    <property type="component" value="Unassembled WGS sequence"/>
</dbReference>
<evidence type="ECO:0000313" key="2">
    <source>
        <dbReference type="EMBL" id="GFE26206.1"/>
    </source>
</evidence>
<feature type="compositionally biased region" description="Pro residues" evidence="1">
    <location>
        <begin position="110"/>
        <end position="120"/>
    </location>
</feature>
<sequence>MGWGSESAWLWGSLPGAPPLPSPPLPLPLPLPPRRLHHYRPSRPTAATPSAITASPRLHHPSGCSLTHPVASLARRAVMRRAVMRRAVMRRAVTRRAVTALAAAEVLVRPPPPPCMPTPRPSTSRSHRTARPAPGTRNTTVSSPAPLPARPRGESLTRARR</sequence>
<comment type="caution">
    <text evidence="2">The sequence shown here is derived from an EMBL/GenBank/DDBJ whole genome shotgun (WGS) entry which is preliminary data.</text>
</comment>
<name>A0A640TVS3_STRNI</name>
<dbReference type="EMBL" id="BLIP01000002">
    <property type="protein sequence ID" value="GFE26206.1"/>
    <property type="molecule type" value="Genomic_DNA"/>
</dbReference>
<dbReference type="AlphaFoldDB" id="A0A640TVS3"/>
<feature type="region of interest" description="Disordered" evidence="1">
    <location>
        <begin position="38"/>
        <end position="63"/>
    </location>
</feature>
<evidence type="ECO:0000313" key="3">
    <source>
        <dbReference type="Proteomes" id="UP000429552"/>
    </source>
</evidence>
<feature type="compositionally biased region" description="Low complexity" evidence="1">
    <location>
        <begin position="42"/>
        <end position="56"/>
    </location>
</feature>
<reference evidence="2 3" key="1">
    <citation type="submission" date="2019-12" db="EMBL/GenBank/DDBJ databases">
        <title>Whole genome shotgun sequence of Streptomyces libani subsp. libani NBRC 13452.</title>
        <authorList>
            <person name="Ichikawa N."/>
            <person name="Kimura A."/>
            <person name="Kitahashi Y."/>
            <person name="Komaki H."/>
            <person name="Tamura T."/>
        </authorList>
    </citation>
    <scope>NUCLEOTIDE SEQUENCE [LARGE SCALE GENOMIC DNA]</scope>
    <source>
        <strain evidence="2 3">NBRC 13452</strain>
    </source>
</reference>
<accession>A0A640TVS3</accession>
<feature type="compositionally biased region" description="Basic and acidic residues" evidence="1">
    <location>
        <begin position="151"/>
        <end position="161"/>
    </location>
</feature>
<gene>
    <name evidence="2" type="ORF">Sliba_66590</name>
</gene>
<feature type="region of interest" description="Disordered" evidence="1">
    <location>
        <begin position="110"/>
        <end position="161"/>
    </location>
</feature>
<proteinExistence type="predicted"/>
<protein>
    <submittedName>
        <fullName evidence="2">Uncharacterized protein</fullName>
    </submittedName>
</protein>
<evidence type="ECO:0000256" key="1">
    <source>
        <dbReference type="SAM" id="MobiDB-lite"/>
    </source>
</evidence>
<organism evidence="2 3">
    <name type="scientific">Streptomyces nigrescens</name>
    <dbReference type="NCBI Taxonomy" id="1920"/>
    <lineage>
        <taxon>Bacteria</taxon>
        <taxon>Bacillati</taxon>
        <taxon>Actinomycetota</taxon>
        <taxon>Actinomycetes</taxon>
        <taxon>Kitasatosporales</taxon>
        <taxon>Streptomycetaceae</taxon>
        <taxon>Streptomyces</taxon>
    </lineage>
</organism>